<dbReference type="GO" id="GO:0016620">
    <property type="term" value="F:oxidoreductase activity, acting on the aldehyde or oxo group of donors, NAD or NADP as acceptor"/>
    <property type="evidence" value="ECO:0007669"/>
    <property type="project" value="InterPro"/>
</dbReference>
<feature type="domain" description="Aldehyde dehydrogenase" evidence="3">
    <location>
        <begin position="13"/>
        <end position="328"/>
    </location>
</feature>
<dbReference type="InterPro" id="IPR013357">
    <property type="entry name" value="Acetaldehyde_DH_acetylating"/>
</dbReference>
<protein>
    <submittedName>
        <fullName evidence="4">Acetaldehyde dehydrogenase</fullName>
    </submittedName>
</protein>
<keyword evidence="5" id="KW-1185">Reference proteome</keyword>
<reference evidence="4 5" key="1">
    <citation type="submission" date="2017-04" db="EMBL/GenBank/DDBJ databases">
        <authorList>
            <person name="Afonso C.L."/>
            <person name="Miller P.J."/>
            <person name="Scott M.A."/>
            <person name="Spackman E."/>
            <person name="Goraichik I."/>
            <person name="Dimitrov K.M."/>
            <person name="Suarez D.L."/>
            <person name="Swayne D.E."/>
        </authorList>
    </citation>
    <scope>NUCLEOTIDE SEQUENCE [LARGE SCALE GENOMIC DNA]</scope>
    <source>
        <strain evidence="4 5">N3/975</strain>
    </source>
</reference>
<dbReference type="STRING" id="1313296.SAMN05661091_3456"/>
<accession>A0A1X7HH45</accession>
<evidence type="ECO:0000313" key="5">
    <source>
        <dbReference type="Proteomes" id="UP000192940"/>
    </source>
</evidence>
<dbReference type="Proteomes" id="UP000192940">
    <property type="component" value="Chromosome I"/>
</dbReference>
<evidence type="ECO:0000256" key="1">
    <source>
        <dbReference type="ARBA" id="ARBA00023002"/>
    </source>
</evidence>
<dbReference type="Gene3D" id="3.40.309.10">
    <property type="entry name" value="Aldehyde Dehydrogenase, Chain A, domain 2"/>
    <property type="match status" value="1"/>
</dbReference>
<evidence type="ECO:0000256" key="2">
    <source>
        <dbReference type="SAM" id="Coils"/>
    </source>
</evidence>
<dbReference type="InterPro" id="IPR016163">
    <property type="entry name" value="Ald_DH_C"/>
</dbReference>
<evidence type="ECO:0000313" key="4">
    <source>
        <dbReference type="EMBL" id="SMF86629.1"/>
    </source>
</evidence>
<dbReference type="SUPFAM" id="SSF53720">
    <property type="entry name" value="ALDH-like"/>
    <property type="match status" value="1"/>
</dbReference>
<dbReference type="InterPro" id="IPR016161">
    <property type="entry name" value="Ald_DH/histidinol_DH"/>
</dbReference>
<feature type="coiled-coil region" evidence="2">
    <location>
        <begin position="4"/>
        <end position="34"/>
    </location>
</feature>
<evidence type="ECO:0000259" key="3">
    <source>
        <dbReference type="Pfam" id="PF00171"/>
    </source>
</evidence>
<dbReference type="Gene3D" id="3.40.605.10">
    <property type="entry name" value="Aldehyde Dehydrogenase, Chain A, domain 1"/>
    <property type="match status" value="1"/>
</dbReference>
<dbReference type="CDD" id="cd07122">
    <property type="entry name" value="ALDH_F20_ACDH"/>
    <property type="match status" value="1"/>
</dbReference>
<dbReference type="InterPro" id="IPR016162">
    <property type="entry name" value="Ald_DH_N"/>
</dbReference>
<gene>
    <name evidence="4" type="ORF">SAMN05661091_3456</name>
</gene>
<organism evidence="4 5">
    <name type="scientific">Paenibacillus uliginis N3/975</name>
    <dbReference type="NCBI Taxonomy" id="1313296"/>
    <lineage>
        <taxon>Bacteria</taxon>
        <taxon>Bacillati</taxon>
        <taxon>Bacillota</taxon>
        <taxon>Bacilli</taxon>
        <taxon>Bacillales</taxon>
        <taxon>Paenibacillaceae</taxon>
        <taxon>Paenibacillus</taxon>
    </lineage>
</organism>
<dbReference type="EMBL" id="LT840184">
    <property type="protein sequence ID" value="SMF86629.1"/>
    <property type="molecule type" value="Genomic_DNA"/>
</dbReference>
<dbReference type="Pfam" id="PF00171">
    <property type="entry name" value="Aldedh"/>
    <property type="match status" value="1"/>
</dbReference>
<keyword evidence="2" id="KW-0175">Coiled coil</keyword>
<dbReference type="AlphaFoldDB" id="A0A1X7HH45"/>
<name>A0A1X7HH45_9BACL</name>
<dbReference type="RefSeq" id="WP_208914311.1">
    <property type="nucleotide sequence ID" value="NZ_LT840184.1"/>
</dbReference>
<sequence length="490" mass="52499">METLDKDLRSIQEARNLIKKAKEAQAKLAVMTQVQIDAIVKAISDAGYNQSEKLAKMASEETGFGRWQDKIIKNNFAAKHVYESIKKMKTVGILKEDKTNKVMEVAVPVGVVAGLIPSTNPTSTVIYKALIAIKAANSIVFSPHPNALKCIMETVRVVNEAAIAAGCPDGAISVISVPTIQGTDALMKHKDVNLILATGGTAMVKAAYSSGTPAIGVGPGNGPAFIEKSANIPLAVKRILDSKTFDNGTICASEQSIIVETCSKEAVMAELKKQGAYFLSTEEAEKLGKIILRPNGSMNPQIVGRSVEHIAKLAKLQVPAGIRVLIAEETRVGENVPYSREKLGPILAFYTEEDWESACERCIEILKLEGAGHTMMIHSENDEIVREFALKKPVSRLLVNTPGALGGIGGTTALSPALTLGSGAVGGSSTSDNISPLNLLNIRRLAYGVKELEDLMEPVPQSYPEGSTINLADKEQLIDMIVKRILAEKF</sequence>
<dbReference type="PANTHER" id="PTHR11699">
    <property type="entry name" value="ALDEHYDE DEHYDROGENASE-RELATED"/>
    <property type="match status" value="1"/>
</dbReference>
<keyword evidence="1" id="KW-0560">Oxidoreductase</keyword>
<dbReference type="NCBIfam" id="TIGR02518">
    <property type="entry name" value="EutH_ACDH"/>
    <property type="match status" value="1"/>
</dbReference>
<dbReference type="InterPro" id="IPR015590">
    <property type="entry name" value="Aldehyde_DH_dom"/>
</dbReference>
<proteinExistence type="predicted"/>